<evidence type="ECO:0008006" key="5">
    <source>
        <dbReference type="Google" id="ProtNLM"/>
    </source>
</evidence>
<feature type="transmembrane region" description="Helical" evidence="2">
    <location>
        <begin position="61"/>
        <end position="79"/>
    </location>
</feature>
<dbReference type="Pfam" id="PF12751">
    <property type="entry name" value="Vac7"/>
    <property type="match status" value="1"/>
</dbReference>
<dbReference type="Pfam" id="PF13398">
    <property type="entry name" value="Peptidase_M50B"/>
    <property type="match status" value="1"/>
</dbReference>
<evidence type="ECO:0000313" key="4">
    <source>
        <dbReference type="Proteomes" id="UP000613177"/>
    </source>
</evidence>
<evidence type="ECO:0000256" key="2">
    <source>
        <dbReference type="SAM" id="Phobius"/>
    </source>
</evidence>
<keyword evidence="4" id="KW-1185">Reference proteome</keyword>
<dbReference type="AlphaFoldDB" id="A0A8H7W380"/>
<name>A0A8H7W380_9FUNG</name>
<accession>A0A8H7W380</accession>
<feature type="region of interest" description="Disordered" evidence="1">
    <location>
        <begin position="433"/>
        <end position="468"/>
    </location>
</feature>
<evidence type="ECO:0000313" key="3">
    <source>
        <dbReference type="EMBL" id="KAG2236919.1"/>
    </source>
</evidence>
<keyword evidence="2" id="KW-0812">Transmembrane</keyword>
<sequence length="696" mass="77581">MILWNMPIAKIVLSPFKLLTVGLHEFSHAFVGCLTCAKIESIEIDPDEGGVTRMRGGIPMLTLPAGYLGSSLIGAILVMCGFNIMASKIASIFLGVCLLFTLWWAKNWLTRAHGAGLKYFVLFVGVMSCLYCLWDILDDLVFRKVNESDASRFAQLCGSCMSSRVWGAFWFVISLIFFIAGILIGLVAFKEDQQTQQDQAQGFGCNEGGLPTLKKSISRSTLLNSSLSPTRPLFNKSSLLTLENAVYPENQPQHDSTVTKRSHSTPVTTGDSRSVISGSESTRSNNNNNNKRQQKKKAVSQNYASSFVNPTDIFAQNLSDAVMDADDSDDLECYVYRDKPNNTASYTIPPWSYNNNNNEESSPYYYDRHYSSTGTESNTDGCEYTAVYNKEKYSNRRPVLRSTVSEIPHSGSMRSHNAQKKFNRPFTKHHTSINYYTNPSEDEEFTPLVRSRPPRRRKGTSSHGSNTGKSGRNAYRTFMFIVTGMFCSLCLLWILIVIYASPLAEVEVVGISNVLGTQKELIFNLQVRASNWWTIRMTNTAFSVFASSHYVPTALLMSINNTSNSTMNIMGADPAEFLGTIYHLDDPLIYQSGKIFESVTSTATSLIQIKNPGSTKDDNSGNERWSLLIRYPYELTVRGVLKYQILPYLPTLTQLHSVRVCKMSRIDPGTGKISDGITRPEKSICDDPSPVEGSII</sequence>
<dbReference type="Proteomes" id="UP000613177">
    <property type="component" value="Unassembled WGS sequence"/>
</dbReference>
<proteinExistence type="predicted"/>
<dbReference type="PANTHER" id="PTHR33979">
    <property type="entry name" value="OS02G0221600 PROTEIN"/>
    <property type="match status" value="1"/>
</dbReference>
<feature type="transmembrane region" description="Helical" evidence="2">
    <location>
        <begin position="117"/>
        <end position="137"/>
    </location>
</feature>
<organism evidence="3 4">
    <name type="scientific">Thamnidium elegans</name>
    <dbReference type="NCBI Taxonomy" id="101142"/>
    <lineage>
        <taxon>Eukaryota</taxon>
        <taxon>Fungi</taxon>
        <taxon>Fungi incertae sedis</taxon>
        <taxon>Mucoromycota</taxon>
        <taxon>Mucoromycotina</taxon>
        <taxon>Mucoromycetes</taxon>
        <taxon>Mucorales</taxon>
        <taxon>Mucorineae</taxon>
        <taxon>Mucoraceae</taxon>
        <taxon>Thamnidium</taxon>
    </lineage>
</organism>
<dbReference type="EMBL" id="JAEPRE010000011">
    <property type="protein sequence ID" value="KAG2236919.1"/>
    <property type="molecule type" value="Genomic_DNA"/>
</dbReference>
<feature type="region of interest" description="Disordered" evidence="1">
    <location>
        <begin position="249"/>
        <end position="301"/>
    </location>
</feature>
<dbReference type="InterPro" id="IPR024260">
    <property type="entry name" value="Vac7"/>
</dbReference>
<comment type="caution">
    <text evidence="3">The sequence shown here is derived from an EMBL/GenBank/DDBJ whole genome shotgun (WGS) entry which is preliminary data.</text>
</comment>
<feature type="transmembrane region" description="Helical" evidence="2">
    <location>
        <begin position="85"/>
        <end position="105"/>
    </location>
</feature>
<keyword evidence="2" id="KW-0472">Membrane</keyword>
<reference evidence="3" key="1">
    <citation type="submission" date="2021-01" db="EMBL/GenBank/DDBJ databases">
        <title>Metabolic potential, ecology and presence of endohyphal bacteria is reflected in genomic diversity of Mucoromycotina.</title>
        <authorList>
            <person name="Muszewska A."/>
            <person name="Okrasinska A."/>
            <person name="Steczkiewicz K."/>
            <person name="Drgas O."/>
            <person name="Orlowska M."/>
            <person name="Perlinska-Lenart U."/>
            <person name="Aleksandrzak-Piekarczyk T."/>
            <person name="Szatraj K."/>
            <person name="Zielenkiewicz U."/>
            <person name="Pilsyk S."/>
            <person name="Malc E."/>
            <person name="Mieczkowski P."/>
            <person name="Kruszewska J.S."/>
            <person name="Biernat P."/>
            <person name="Pawlowska J."/>
        </authorList>
    </citation>
    <scope>NUCLEOTIDE SEQUENCE</scope>
    <source>
        <strain evidence="3">WA0000018081</strain>
    </source>
</reference>
<protein>
    <recommendedName>
        <fullName evidence="5">Peptidase M50B-like-domain-containing protein</fullName>
    </recommendedName>
</protein>
<feature type="compositionally biased region" description="Polar residues" evidence="1">
    <location>
        <begin position="264"/>
        <end position="284"/>
    </location>
</feature>
<gene>
    <name evidence="3" type="ORF">INT48_001988</name>
</gene>
<dbReference type="InterPro" id="IPR049500">
    <property type="entry name" value="Peptidase_M50B-like"/>
</dbReference>
<keyword evidence="2" id="KW-1133">Transmembrane helix</keyword>
<dbReference type="PANTHER" id="PTHR33979:SF2">
    <property type="entry name" value="PEPTIDASE M50B-LIKE-DOMAIN-CONTAINING PROTEIN"/>
    <property type="match status" value="1"/>
</dbReference>
<evidence type="ECO:0000256" key="1">
    <source>
        <dbReference type="SAM" id="MobiDB-lite"/>
    </source>
</evidence>
<feature type="transmembrane region" description="Helical" evidence="2">
    <location>
        <begin position="478"/>
        <end position="500"/>
    </location>
</feature>
<feature type="transmembrane region" description="Helical" evidence="2">
    <location>
        <begin position="168"/>
        <end position="189"/>
    </location>
</feature>